<dbReference type="Proteomes" id="UP000470404">
    <property type="component" value="Unassembled WGS sequence"/>
</dbReference>
<dbReference type="AlphaFoldDB" id="A0A1I6A411"/>
<dbReference type="EMBL" id="JAAGNC010000027">
    <property type="protein sequence ID" value="NEC54668.1"/>
    <property type="molecule type" value="Genomic_DNA"/>
</dbReference>
<feature type="region of interest" description="Disordered" evidence="1">
    <location>
        <begin position="151"/>
        <end position="184"/>
    </location>
</feature>
<sequence length="184" mass="19137">MAQHYPGDYGENPRPGIDAARLWAGGVATAVVAALVAVVGLLIARGIFDVPVLAPKGDGLWGKASTPTYAVSAAAVALLATGLMHLLSVATPAPGQFFGWIMVLVTAIAVVLPLTLTVGMEAKIATAAINLVIGLVIASLVSSMAASARTLHRRKRSSRAEQQPPPPPPPTRQWPEGPTTYYDR</sequence>
<feature type="transmembrane region" description="Helical" evidence="2">
    <location>
        <begin position="124"/>
        <end position="146"/>
    </location>
</feature>
<protein>
    <submittedName>
        <fullName evidence="4">Uncharacterized protein</fullName>
    </submittedName>
</protein>
<evidence type="ECO:0000313" key="5">
    <source>
        <dbReference type="Proteomes" id="UP000199137"/>
    </source>
</evidence>
<feature type="transmembrane region" description="Helical" evidence="2">
    <location>
        <begin position="68"/>
        <end position="90"/>
    </location>
</feature>
<dbReference type="Proteomes" id="UP000199137">
    <property type="component" value="Unassembled WGS sequence"/>
</dbReference>
<accession>A0A1I6A411</accession>
<reference evidence="3 6" key="2">
    <citation type="submission" date="2020-01" db="EMBL/GenBank/DDBJ databases">
        <title>Insect and environment-associated Actinomycetes.</title>
        <authorList>
            <person name="Currrie C."/>
            <person name="Chevrette M."/>
            <person name="Carlson C."/>
            <person name="Stubbendieck R."/>
            <person name="Wendt-Pienkowski E."/>
        </authorList>
    </citation>
    <scope>NUCLEOTIDE SEQUENCE [LARGE SCALE GENOMIC DNA]</scope>
    <source>
        <strain evidence="3 6">SID8386</strain>
    </source>
</reference>
<reference evidence="4 5" key="1">
    <citation type="submission" date="2016-10" db="EMBL/GenBank/DDBJ databases">
        <authorList>
            <person name="de Groot N.N."/>
        </authorList>
    </citation>
    <scope>NUCLEOTIDE SEQUENCE [LARGE SCALE GENOMIC DNA]</scope>
    <source>
        <strain evidence="4 5">DSM 44637</strain>
    </source>
</reference>
<dbReference type="RefSeq" id="WP_067586824.1">
    <property type="nucleotide sequence ID" value="NZ_FOWC01000017.1"/>
</dbReference>
<keyword evidence="2" id="KW-1133">Transmembrane helix</keyword>
<keyword evidence="2" id="KW-0812">Transmembrane</keyword>
<proteinExistence type="predicted"/>
<name>A0A1I6A411_9PSEU</name>
<evidence type="ECO:0000256" key="2">
    <source>
        <dbReference type="SAM" id="Phobius"/>
    </source>
</evidence>
<dbReference type="STRING" id="112413.SAMN05421854_11776"/>
<evidence type="ECO:0000313" key="3">
    <source>
        <dbReference type="EMBL" id="NEC54668.1"/>
    </source>
</evidence>
<dbReference type="InterPro" id="IPR045713">
    <property type="entry name" value="DUF6069"/>
</dbReference>
<keyword evidence="2" id="KW-0472">Membrane</keyword>
<feature type="transmembrane region" description="Helical" evidence="2">
    <location>
        <begin position="97"/>
        <end position="118"/>
    </location>
</feature>
<dbReference type="EMBL" id="FOWC01000017">
    <property type="protein sequence ID" value="SFQ63277.1"/>
    <property type="molecule type" value="Genomic_DNA"/>
</dbReference>
<dbReference type="OrthoDB" id="4868427at2"/>
<evidence type="ECO:0000256" key="1">
    <source>
        <dbReference type="SAM" id="MobiDB-lite"/>
    </source>
</evidence>
<dbReference type="Pfam" id="PF19545">
    <property type="entry name" value="DUF6069"/>
    <property type="match status" value="1"/>
</dbReference>
<keyword evidence="6" id="KW-1185">Reference proteome</keyword>
<evidence type="ECO:0000313" key="4">
    <source>
        <dbReference type="EMBL" id="SFQ63277.1"/>
    </source>
</evidence>
<gene>
    <name evidence="3" type="ORF">G3I59_03390</name>
    <name evidence="4" type="ORF">SAMN05421854_11776</name>
</gene>
<evidence type="ECO:0000313" key="6">
    <source>
        <dbReference type="Proteomes" id="UP000470404"/>
    </source>
</evidence>
<feature type="compositionally biased region" description="Pro residues" evidence="1">
    <location>
        <begin position="163"/>
        <end position="172"/>
    </location>
</feature>
<organism evidence="4 5">
    <name type="scientific">Amycolatopsis rubida</name>
    <dbReference type="NCBI Taxonomy" id="112413"/>
    <lineage>
        <taxon>Bacteria</taxon>
        <taxon>Bacillati</taxon>
        <taxon>Actinomycetota</taxon>
        <taxon>Actinomycetes</taxon>
        <taxon>Pseudonocardiales</taxon>
        <taxon>Pseudonocardiaceae</taxon>
        <taxon>Amycolatopsis</taxon>
    </lineage>
</organism>
<feature type="transmembrane region" description="Helical" evidence="2">
    <location>
        <begin position="22"/>
        <end position="48"/>
    </location>
</feature>